<evidence type="ECO:0000313" key="2">
    <source>
        <dbReference type="EMBL" id="PJI85960.1"/>
    </source>
</evidence>
<keyword evidence="3" id="KW-1185">Reference proteome</keyword>
<comment type="caution">
    <text evidence="2">The sequence shown here is derived from an EMBL/GenBank/DDBJ whole genome shotgun (WGS) entry which is preliminary data.</text>
</comment>
<evidence type="ECO:0000313" key="3">
    <source>
        <dbReference type="Proteomes" id="UP000228531"/>
    </source>
</evidence>
<dbReference type="EMBL" id="PGTY01000002">
    <property type="protein sequence ID" value="PJI85960.1"/>
    <property type="molecule type" value="Genomic_DNA"/>
</dbReference>
<organism evidence="2 3">
    <name type="scientific">Yoonia maricola</name>
    <dbReference type="NCBI Taxonomy" id="420999"/>
    <lineage>
        <taxon>Bacteria</taxon>
        <taxon>Pseudomonadati</taxon>
        <taxon>Pseudomonadota</taxon>
        <taxon>Alphaproteobacteria</taxon>
        <taxon>Rhodobacterales</taxon>
        <taxon>Paracoccaceae</taxon>
        <taxon>Yoonia</taxon>
    </lineage>
</organism>
<sequence length="362" mass="40443">MSVRLTHSGLPIDITPYELKRFLNRARVSLGLSKGAIEYLVFAIDNCQKSDFLQGRICAIWHSLERLSQIFGLSKRQVGRIEAELVDAGLIRRTYPERKSRSGDRVDGVIKRAAGINLAPLIEQAGYVRSLVSRRMQSDEDHKRLREQIQGLFRQIRELGNTDADEAATTILPRRRPTELTDITRMQEVAEALEAVLSDFSSDCGQPEMAVGSDENVRLNTNKEKKTKTRMAERPIDERRLNTSPTHARRLAGPQLAEYIDLYACGGPPDWQAITRAAHDRAYELGVSSRLWRARCTQIGEMRTALCLIVADRNSRRTDAFAVENAAAAFAGMARKENGRLAVLDSLIGELTIALIRSGGNT</sequence>
<proteinExistence type="predicted"/>
<dbReference type="InterPro" id="IPR005090">
    <property type="entry name" value="RepC_N"/>
</dbReference>
<dbReference type="Pfam" id="PF03428">
    <property type="entry name" value="RP-C"/>
    <property type="match status" value="1"/>
</dbReference>
<feature type="domain" description="Plasmid replication protein C N-terminal" evidence="1">
    <location>
        <begin position="14"/>
        <end position="160"/>
    </location>
</feature>
<accession>A0A2M8W4W9</accession>
<dbReference type="RefSeq" id="WP_100368302.1">
    <property type="nucleotide sequence ID" value="NZ_PGTY01000002.1"/>
</dbReference>
<dbReference type="AlphaFoldDB" id="A0A2M8W4W9"/>
<dbReference type="OrthoDB" id="7488837at2"/>
<name>A0A2M8W4W9_9RHOB</name>
<protein>
    <submittedName>
        <fullName evidence="2">Replication protein C-like</fullName>
    </submittedName>
</protein>
<reference evidence="2 3" key="1">
    <citation type="submission" date="2017-11" db="EMBL/GenBank/DDBJ databases">
        <title>Genomic Encyclopedia of Archaeal and Bacterial Type Strains, Phase II (KMG-II): From Individual Species to Whole Genera.</title>
        <authorList>
            <person name="Goeker M."/>
        </authorList>
    </citation>
    <scope>NUCLEOTIDE SEQUENCE [LARGE SCALE GENOMIC DNA]</scope>
    <source>
        <strain evidence="2 3">DSM 29128</strain>
    </source>
</reference>
<gene>
    <name evidence="2" type="ORF">BC777_2314</name>
</gene>
<dbReference type="Proteomes" id="UP000228531">
    <property type="component" value="Unassembled WGS sequence"/>
</dbReference>
<evidence type="ECO:0000259" key="1">
    <source>
        <dbReference type="Pfam" id="PF03428"/>
    </source>
</evidence>